<accession>H0UKV5</accession>
<dbReference type="GO" id="GO:0016887">
    <property type="term" value="F:ATP hydrolysis activity"/>
    <property type="evidence" value="ECO:0007669"/>
    <property type="project" value="InterPro"/>
</dbReference>
<evidence type="ECO:0000256" key="2">
    <source>
        <dbReference type="ARBA" id="ARBA00022448"/>
    </source>
</evidence>
<dbReference type="Gene3D" id="3.40.50.300">
    <property type="entry name" value="P-loop containing nucleotide triphosphate hydrolases"/>
    <property type="match status" value="1"/>
</dbReference>
<dbReference type="InterPro" id="IPR052156">
    <property type="entry name" value="BCAA_Transport_ATP-bd_LivF"/>
</dbReference>
<keyword evidence="3" id="KW-0547">Nucleotide-binding</keyword>
<proteinExistence type="inferred from homology"/>
<dbReference type="PROSITE" id="PS50893">
    <property type="entry name" value="ABC_TRANSPORTER_2"/>
    <property type="match status" value="1"/>
</dbReference>
<dbReference type="eggNOG" id="COG0410">
    <property type="taxonomic scope" value="Bacteria"/>
</dbReference>
<dbReference type="PANTHER" id="PTHR43820">
    <property type="entry name" value="HIGH-AFFINITY BRANCHED-CHAIN AMINO ACID TRANSPORT ATP-BINDING PROTEIN LIVF"/>
    <property type="match status" value="1"/>
</dbReference>
<dbReference type="Proteomes" id="UP000003806">
    <property type="component" value="Chromosome"/>
</dbReference>
<sequence>MLLQCSDMYIDYDCVKAVHGISMNVDGGEIVTLIGANGAGKSSVLRAITGLIKLNGGEIRFEGERIDGLSAEEIVKRGITMVPEGRHVFPLMTVKENLMIGAFLRRDKAKIDESIEQVFHHFPRLKERINQAAGTMSGGEQQMLVIGRGLMADPKLLLLDEPSLGVAPLFVQEIARAITAINETKGVSIILVEQNSRMALRVSHRAYVLVTGKLALEGVSAALRNDERVQKAYLGGQVE</sequence>
<keyword evidence="2" id="KW-0813">Transport</keyword>
<evidence type="ECO:0000313" key="8">
    <source>
        <dbReference type="Proteomes" id="UP000003806"/>
    </source>
</evidence>
<dbReference type="SUPFAM" id="SSF52540">
    <property type="entry name" value="P-loop containing nucleoside triphosphate hydrolases"/>
    <property type="match status" value="1"/>
</dbReference>
<evidence type="ECO:0000313" key="7">
    <source>
        <dbReference type="EMBL" id="EHM13314.1"/>
    </source>
</evidence>
<evidence type="ECO:0000256" key="4">
    <source>
        <dbReference type="ARBA" id="ARBA00022840"/>
    </source>
</evidence>
<dbReference type="Pfam" id="PF00005">
    <property type="entry name" value="ABC_tran"/>
    <property type="match status" value="1"/>
</dbReference>
<dbReference type="OrthoDB" id="9776369at2"/>
<dbReference type="SMART" id="SM00382">
    <property type="entry name" value="AAA"/>
    <property type="match status" value="1"/>
</dbReference>
<dbReference type="GO" id="GO:0015807">
    <property type="term" value="P:L-amino acid transport"/>
    <property type="evidence" value="ECO:0007669"/>
    <property type="project" value="TreeGrafter"/>
</dbReference>
<dbReference type="HOGENOM" id="CLU_000604_1_2_0"/>
<dbReference type="InterPro" id="IPR017871">
    <property type="entry name" value="ABC_transporter-like_CS"/>
</dbReference>
<dbReference type="GO" id="GO:0015658">
    <property type="term" value="F:branched-chain amino acid transmembrane transporter activity"/>
    <property type="evidence" value="ECO:0007669"/>
    <property type="project" value="TreeGrafter"/>
</dbReference>
<dbReference type="InterPro" id="IPR003593">
    <property type="entry name" value="AAA+_ATPase"/>
</dbReference>
<comment type="similarity">
    <text evidence="1">Belongs to the ABC transporter superfamily.</text>
</comment>
<organism evidence="7 8">
    <name type="scientific">Jonquetella anthropi DSM 22815</name>
    <dbReference type="NCBI Taxonomy" id="885272"/>
    <lineage>
        <taxon>Bacteria</taxon>
        <taxon>Thermotogati</taxon>
        <taxon>Synergistota</taxon>
        <taxon>Synergistia</taxon>
        <taxon>Synergistales</taxon>
        <taxon>Dethiosulfovibrionaceae</taxon>
        <taxon>Jonquetella</taxon>
    </lineage>
</organism>
<dbReference type="InterPro" id="IPR027417">
    <property type="entry name" value="P-loop_NTPase"/>
</dbReference>
<dbReference type="GO" id="GO:0005524">
    <property type="term" value="F:ATP binding"/>
    <property type="evidence" value="ECO:0007669"/>
    <property type="project" value="UniProtKB-KW"/>
</dbReference>
<gene>
    <name evidence="7" type="ORF">JonanDRAFT_0941</name>
</gene>
<name>H0UKV5_9BACT</name>
<reference evidence="7 8" key="1">
    <citation type="submission" date="2011-11" db="EMBL/GenBank/DDBJ databases">
        <title>The Noncontiguous Finished genome of Jonquetella anthropi DSM 22815.</title>
        <authorList>
            <consortium name="US DOE Joint Genome Institute (JGI-PGF)"/>
            <person name="Lucas S."/>
            <person name="Copeland A."/>
            <person name="Lapidus A."/>
            <person name="Glavina del Rio T."/>
            <person name="Dalin E."/>
            <person name="Tice H."/>
            <person name="Bruce D."/>
            <person name="Goodwin L."/>
            <person name="Pitluck S."/>
            <person name="Peters L."/>
            <person name="Mikhailova N."/>
            <person name="Held B."/>
            <person name="Kyrpides N."/>
            <person name="Mavromatis K."/>
            <person name="Ivanova N."/>
            <person name="Markowitz V."/>
            <person name="Cheng J.-F."/>
            <person name="Hugenholtz P."/>
            <person name="Woyke T."/>
            <person name="Wu D."/>
            <person name="Gronow S."/>
            <person name="Wellnitz S."/>
            <person name="Brambilla E."/>
            <person name="Klenk H.-P."/>
            <person name="Eisen J.A."/>
        </authorList>
    </citation>
    <scope>NUCLEOTIDE SEQUENCE [LARGE SCALE GENOMIC DNA]</scope>
    <source>
        <strain evidence="7 8">DSM 22815</strain>
    </source>
</reference>
<keyword evidence="4" id="KW-0067">ATP-binding</keyword>
<dbReference type="PROSITE" id="PS00211">
    <property type="entry name" value="ABC_TRANSPORTER_1"/>
    <property type="match status" value="1"/>
</dbReference>
<dbReference type="CDD" id="cd03224">
    <property type="entry name" value="ABC_TM1139_LivF_branched"/>
    <property type="match status" value="1"/>
</dbReference>
<feature type="domain" description="ABC transporter" evidence="6">
    <location>
        <begin position="3"/>
        <end position="236"/>
    </location>
</feature>
<dbReference type="EMBL" id="CM001376">
    <property type="protein sequence ID" value="EHM13314.1"/>
    <property type="molecule type" value="Genomic_DNA"/>
</dbReference>
<evidence type="ECO:0000256" key="1">
    <source>
        <dbReference type="ARBA" id="ARBA00005417"/>
    </source>
</evidence>
<evidence type="ECO:0000256" key="5">
    <source>
        <dbReference type="ARBA" id="ARBA00022970"/>
    </source>
</evidence>
<evidence type="ECO:0000256" key="3">
    <source>
        <dbReference type="ARBA" id="ARBA00022741"/>
    </source>
</evidence>
<protein>
    <submittedName>
        <fullName evidence="7">ABC-type branched-chain amino acid transport system, ATPase component</fullName>
    </submittedName>
</protein>
<keyword evidence="8" id="KW-1185">Reference proteome</keyword>
<evidence type="ECO:0000259" key="6">
    <source>
        <dbReference type="PROSITE" id="PS50893"/>
    </source>
</evidence>
<dbReference type="PANTHER" id="PTHR43820:SF4">
    <property type="entry name" value="HIGH-AFFINITY BRANCHED-CHAIN AMINO ACID TRANSPORT ATP-BINDING PROTEIN LIVF"/>
    <property type="match status" value="1"/>
</dbReference>
<dbReference type="AlphaFoldDB" id="H0UKV5"/>
<dbReference type="RefSeq" id="WP_008522981.1">
    <property type="nucleotide sequence ID" value="NZ_CM001376.1"/>
</dbReference>
<dbReference type="STRING" id="885272.JonanDRAFT_0941"/>
<dbReference type="InterPro" id="IPR003439">
    <property type="entry name" value="ABC_transporter-like_ATP-bd"/>
</dbReference>
<keyword evidence="5" id="KW-0029">Amino-acid transport</keyword>